<name>A0A1Q6A5S8_9SPHI</name>
<keyword evidence="4" id="KW-1185">Reference proteome</keyword>
<feature type="domain" description="Acyl-CoA dehydrogenase C-terminal" evidence="2">
    <location>
        <begin position="240"/>
        <end position="366"/>
    </location>
</feature>
<dbReference type="InterPro" id="IPR009100">
    <property type="entry name" value="AcylCoA_DH/oxidase_NM_dom_sf"/>
</dbReference>
<protein>
    <recommendedName>
        <fullName evidence="2">Acyl-CoA dehydrogenase C-terminal domain-containing protein</fullName>
    </recommendedName>
</protein>
<dbReference type="Pfam" id="PF08028">
    <property type="entry name" value="Acyl-CoA_dh_2"/>
    <property type="match status" value="1"/>
</dbReference>
<dbReference type="Gene3D" id="2.40.110.10">
    <property type="entry name" value="Butyryl-CoA Dehydrogenase, subunit A, domain 2"/>
    <property type="match status" value="1"/>
</dbReference>
<dbReference type="Proteomes" id="UP000186720">
    <property type="component" value="Unassembled WGS sequence"/>
</dbReference>
<dbReference type="InterPro" id="IPR046373">
    <property type="entry name" value="Acyl-CoA_Oxase/DH_mid-dom_sf"/>
</dbReference>
<dbReference type="Gene3D" id="1.20.140.10">
    <property type="entry name" value="Butyryl-CoA Dehydrogenase, subunit A, domain 3"/>
    <property type="match status" value="1"/>
</dbReference>
<dbReference type="GO" id="GO:0050660">
    <property type="term" value="F:flavin adenine dinucleotide binding"/>
    <property type="evidence" value="ECO:0007669"/>
    <property type="project" value="InterPro"/>
</dbReference>
<dbReference type="STRING" id="1302689.RG47T_4848"/>
<dbReference type="InterPro" id="IPR037069">
    <property type="entry name" value="AcylCoA_DH/ox_N_sf"/>
</dbReference>
<evidence type="ECO:0000313" key="4">
    <source>
        <dbReference type="Proteomes" id="UP000186720"/>
    </source>
</evidence>
<sequence length="370" mass="40588">MIMTDIAHPAVLLKAEWVDVIRKEAMAAEQEGMLQAGQLELIYQQQWFKLLVPKVYGGLELDLPDLIRMEEALSWADGSLGWVVTLCAGAGWFGGFINPEIAESIFADPKVCLAGSGAATGTATKTSTGSYMLNGSWKYASGVKHATQFTANCVIKEGEETVLNEDGTPLILPFVIDSHHATLIPAWKYVGMMGTGSHAFEINNLEVAANRCFKIDADAKAIDSPLYNYPFRQLAEGTLAANLSGMALHFVDLCGPIFEERAKLAKLTTANRVTLMYALEEVKTNLQNIRNDFYAALDTSWRNFASGFESPEELQAVSHTSRQLAIAARESVDKIFPYCGLMAASPDTEINQVWRDLHTASQHSLLTFPE</sequence>
<proteinExistence type="predicted"/>
<organism evidence="3 4">
    <name type="scientific">Mucilaginibacter polytrichastri</name>
    <dbReference type="NCBI Taxonomy" id="1302689"/>
    <lineage>
        <taxon>Bacteria</taxon>
        <taxon>Pseudomonadati</taxon>
        <taxon>Bacteroidota</taxon>
        <taxon>Sphingobacteriia</taxon>
        <taxon>Sphingobacteriales</taxon>
        <taxon>Sphingobacteriaceae</taxon>
        <taxon>Mucilaginibacter</taxon>
    </lineage>
</organism>
<comment type="caution">
    <text evidence="3">The sequence shown here is derived from an EMBL/GenBank/DDBJ whole genome shotgun (WGS) entry which is preliminary data.</text>
</comment>
<dbReference type="SUPFAM" id="SSF56645">
    <property type="entry name" value="Acyl-CoA dehydrogenase NM domain-like"/>
    <property type="match status" value="1"/>
</dbReference>
<accession>A0A1Q6A5S8</accession>
<gene>
    <name evidence="3" type="ORF">RG47T_4848</name>
</gene>
<dbReference type="AlphaFoldDB" id="A0A1Q6A5S8"/>
<dbReference type="GO" id="GO:0016627">
    <property type="term" value="F:oxidoreductase activity, acting on the CH-CH group of donors"/>
    <property type="evidence" value="ECO:0007669"/>
    <property type="project" value="InterPro"/>
</dbReference>
<dbReference type="PIRSF" id="PIRSF016578">
    <property type="entry name" value="HsaA"/>
    <property type="match status" value="1"/>
</dbReference>
<keyword evidence="1" id="KW-0560">Oxidoreductase</keyword>
<evidence type="ECO:0000259" key="2">
    <source>
        <dbReference type="Pfam" id="PF08028"/>
    </source>
</evidence>
<reference evidence="3 4" key="1">
    <citation type="submission" date="2016-11" db="EMBL/GenBank/DDBJ databases">
        <title>Whole Genome Sequencing of Mucilaginibacter polytrichastri RG4-7(T) isolated from the moss sample.</title>
        <authorList>
            <person name="Li Y."/>
        </authorList>
    </citation>
    <scope>NUCLEOTIDE SEQUENCE [LARGE SCALE GENOMIC DNA]</scope>
    <source>
        <strain evidence="3 4">RG4-7</strain>
    </source>
</reference>
<dbReference type="Gene3D" id="1.10.540.10">
    <property type="entry name" value="Acyl-CoA dehydrogenase/oxidase, N-terminal domain"/>
    <property type="match status" value="1"/>
</dbReference>
<dbReference type="EMBL" id="MPPL01000001">
    <property type="protein sequence ID" value="OKS89364.1"/>
    <property type="molecule type" value="Genomic_DNA"/>
</dbReference>
<evidence type="ECO:0000256" key="1">
    <source>
        <dbReference type="ARBA" id="ARBA00023002"/>
    </source>
</evidence>
<dbReference type="InterPro" id="IPR013107">
    <property type="entry name" value="Acyl-CoA_DH_C"/>
</dbReference>
<evidence type="ECO:0000313" key="3">
    <source>
        <dbReference type="EMBL" id="OKS89364.1"/>
    </source>
</evidence>